<comment type="caution">
    <text evidence="5">The sequence shown here is derived from an EMBL/GenBank/DDBJ whole genome shotgun (WGS) entry which is preliminary data.</text>
</comment>
<dbReference type="GO" id="GO:0043565">
    <property type="term" value="F:sequence-specific DNA binding"/>
    <property type="evidence" value="ECO:0007669"/>
    <property type="project" value="InterPro"/>
</dbReference>
<proteinExistence type="predicted"/>
<accession>A0A7X9RZS5</accession>
<keyword evidence="3" id="KW-0804">Transcription</keyword>
<evidence type="ECO:0000256" key="3">
    <source>
        <dbReference type="ARBA" id="ARBA00023163"/>
    </source>
</evidence>
<keyword evidence="2" id="KW-0238">DNA-binding</keyword>
<dbReference type="RefSeq" id="WP_169659929.1">
    <property type="nucleotide sequence ID" value="NZ_JABANE010000111.1"/>
</dbReference>
<feature type="domain" description="HTH araC/xylS-type" evidence="4">
    <location>
        <begin position="224"/>
        <end position="326"/>
    </location>
</feature>
<dbReference type="EMBL" id="JABANE010000111">
    <property type="protein sequence ID" value="NME71723.1"/>
    <property type="molecule type" value="Genomic_DNA"/>
</dbReference>
<evidence type="ECO:0000256" key="1">
    <source>
        <dbReference type="ARBA" id="ARBA00023015"/>
    </source>
</evidence>
<dbReference type="Gene3D" id="1.10.10.60">
    <property type="entry name" value="Homeodomain-like"/>
    <property type="match status" value="1"/>
</dbReference>
<sequence length="335" mass="38913">MLEKITFTKATIEQILFEFHQQKEESTWDGRNFSLITPNENIQIELCKEFVGIEIAVLEFNCKYDYLFEIYSTEIESYVCSVVYDGNYRIIGPSEEEVTIGKGSSKNCCFYKNSNNHYLQMGKGQSLRLVYILIGEEKFTNLLEGNPMPLEYNKKTLSYLFEQQNMAMRDCLETIFNPKNQEDILLPSGWKHAKALEVLMHFLQLIISQKNESRDYASTLTVDEKVLQNIKDELSRNLSTPPCLRDLGDRYSMSPEKLRVNFKTAYGKPPHQFVVHKRLQKAEVLLRDTSKSITEIAHELGYSHVSHFTNSFKKNFGYSPKEFRNGSVQLKDQLD</sequence>
<dbReference type="PROSITE" id="PS00041">
    <property type="entry name" value="HTH_ARAC_FAMILY_1"/>
    <property type="match status" value="1"/>
</dbReference>
<dbReference type="PANTHER" id="PTHR47893:SF1">
    <property type="entry name" value="REGULATORY PROTEIN PCHR"/>
    <property type="match status" value="1"/>
</dbReference>
<evidence type="ECO:0000256" key="2">
    <source>
        <dbReference type="ARBA" id="ARBA00023125"/>
    </source>
</evidence>
<dbReference type="Pfam" id="PF12833">
    <property type="entry name" value="HTH_18"/>
    <property type="match status" value="1"/>
</dbReference>
<dbReference type="SUPFAM" id="SSF46689">
    <property type="entry name" value="Homeodomain-like"/>
    <property type="match status" value="1"/>
</dbReference>
<dbReference type="InterPro" id="IPR018062">
    <property type="entry name" value="HTH_AraC-typ_CS"/>
</dbReference>
<dbReference type="PRINTS" id="PR00032">
    <property type="entry name" value="HTHARAC"/>
</dbReference>
<gene>
    <name evidence="5" type="ORF">HHU12_27405</name>
</gene>
<evidence type="ECO:0000313" key="5">
    <source>
        <dbReference type="EMBL" id="NME71723.1"/>
    </source>
</evidence>
<keyword evidence="1" id="KW-0805">Transcription regulation</keyword>
<dbReference type="InterPro" id="IPR020449">
    <property type="entry name" value="Tscrpt_reg_AraC-type_HTH"/>
</dbReference>
<dbReference type="InterPro" id="IPR018060">
    <property type="entry name" value="HTH_AraC"/>
</dbReference>
<dbReference type="SMART" id="SM00342">
    <property type="entry name" value="HTH_ARAC"/>
    <property type="match status" value="1"/>
</dbReference>
<dbReference type="GO" id="GO:0003700">
    <property type="term" value="F:DNA-binding transcription factor activity"/>
    <property type="evidence" value="ECO:0007669"/>
    <property type="project" value="InterPro"/>
</dbReference>
<dbReference type="PANTHER" id="PTHR47893">
    <property type="entry name" value="REGULATORY PROTEIN PCHR"/>
    <property type="match status" value="1"/>
</dbReference>
<dbReference type="Proteomes" id="UP000576082">
    <property type="component" value="Unassembled WGS sequence"/>
</dbReference>
<dbReference type="PROSITE" id="PS01124">
    <property type="entry name" value="HTH_ARAC_FAMILY_2"/>
    <property type="match status" value="1"/>
</dbReference>
<dbReference type="InterPro" id="IPR009057">
    <property type="entry name" value="Homeodomain-like_sf"/>
</dbReference>
<name>A0A7X9RZS5_9BACT</name>
<evidence type="ECO:0000259" key="4">
    <source>
        <dbReference type="PROSITE" id="PS01124"/>
    </source>
</evidence>
<dbReference type="InterPro" id="IPR053142">
    <property type="entry name" value="PchR_regulatory_protein"/>
</dbReference>
<evidence type="ECO:0000313" key="6">
    <source>
        <dbReference type="Proteomes" id="UP000576082"/>
    </source>
</evidence>
<protein>
    <submittedName>
        <fullName evidence="5">Helix-turn-helix transcriptional regulator</fullName>
    </submittedName>
</protein>
<dbReference type="AlphaFoldDB" id="A0A7X9RZS5"/>
<reference evidence="5 6" key="1">
    <citation type="submission" date="2020-04" db="EMBL/GenBank/DDBJ databases">
        <title>Flammeovirga sp. SR4, a novel species isolated from seawater.</title>
        <authorList>
            <person name="Wang X."/>
        </authorList>
    </citation>
    <scope>NUCLEOTIDE SEQUENCE [LARGE SCALE GENOMIC DNA]</scope>
    <source>
        <strain evidence="5 6">ATCC 23126</strain>
    </source>
</reference>
<organism evidence="5 6">
    <name type="scientific">Flammeovirga aprica JL-4</name>
    <dbReference type="NCBI Taxonomy" id="694437"/>
    <lineage>
        <taxon>Bacteria</taxon>
        <taxon>Pseudomonadati</taxon>
        <taxon>Bacteroidota</taxon>
        <taxon>Cytophagia</taxon>
        <taxon>Cytophagales</taxon>
        <taxon>Flammeovirgaceae</taxon>
        <taxon>Flammeovirga</taxon>
    </lineage>
</organism>
<keyword evidence="6" id="KW-1185">Reference proteome</keyword>